<dbReference type="InterPro" id="IPR029058">
    <property type="entry name" value="AB_hydrolase_fold"/>
</dbReference>
<proteinExistence type="predicted"/>
<dbReference type="EMBL" id="CAJOBJ010089277">
    <property type="protein sequence ID" value="CAF4534493.1"/>
    <property type="molecule type" value="Genomic_DNA"/>
</dbReference>
<dbReference type="Pfam" id="PF01738">
    <property type="entry name" value="DLH"/>
    <property type="match status" value="1"/>
</dbReference>
<dbReference type="InterPro" id="IPR002925">
    <property type="entry name" value="Dienelactn_hydro"/>
</dbReference>
<evidence type="ECO:0000313" key="5">
    <source>
        <dbReference type="Proteomes" id="UP000663855"/>
    </source>
</evidence>
<dbReference type="AlphaFoldDB" id="A0A816BL31"/>
<protein>
    <recommendedName>
        <fullName evidence="1">Dienelactone hydrolase domain-containing protein</fullName>
    </recommendedName>
</protein>
<dbReference type="Proteomes" id="UP000663855">
    <property type="component" value="Unassembled WGS sequence"/>
</dbReference>
<accession>A0A816BL31</accession>
<evidence type="ECO:0000313" key="3">
    <source>
        <dbReference type="EMBL" id="CAF1609677.1"/>
    </source>
</evidence>
<dbReference type="SUPFAM" id="SSF53474">
    <property type="entry name" value="alpha/beta-Hydrolases"/>
    <property type="match status" value="1"/>
</dbReference>
<comment type="caution">
    <text evidence="3">The sequence shown here is derived from an EMBL/GenBank/DDBJ whole genome shotgun (WGS) entry which is preliminary data.</text>
</comment>
<dbReference type="PANTHER" id="PTHR17630">
    <property type="entry name" value="DIENELACTONE HYDROLASE"/>
    <property type="match status" value="1"/>
</dbReference>
<evidence type="ECO:0000313" key="4">
    <source>
        <dbReference type="EMBL" id="CAF4534493.1"/>
    </source>
</evidence>
<organism evidence="3 5">
    <name type="scientific">Rotaria magnacalcarata</name>
    <dbReference type="NCBI Taxonomy" id="392030"/>
    <lineage>
        <taxon>Eukaryota</taxon>
        <taxon>Metazoa</taxon>
        <taxon>Spiralia</taxon>
        <taxon>Gnathifera</taxon>
        <taxon>Rotifera</taxon>
        <taxon>Eurotatoria</taxon>
        <taxon>Bdelloidea</taxon>
        <taxon>Philodinida</taxon>
        <taxon>Philodinidae</taxon>
        <taxon>Rotaria</taxon>
    </lineage>
</organism>
<dbReference type="Proteomes" id="UP000681720">
    <property type="component" value="Unassembled WGS sequence"/>
</dbReference>
<evidence type="ECO:0000313" key="2">
    <source>
        <dbReference type="EMBL" id="CAF1368721.1"/>
    </source>
</evidence>
<reference evidence="3" key="1">
    <citation type="submission" date="2021-02" db="EMBL/GenBank/DDBJ databases">
        <authorList>
            <person name="Nowell W R."/>
        </authorList>
    </citation>
    <scope>NUCLEOTIDE SEQUENCE</scope>
</reference>
<feature type="domain" description="Dienelactone hydrolase" evidence="1">
    <location>
        <begin position="36"/>
        <end position="236"/>
    </location>
</feature>
<dbReference type="OrthoDB" id="17560at2759"/>
<dbReference type="Proteomes" id="UP000663834">
    <property type="component" value="Unassembled WGS sequence"/>
</dbReference>
<name>A0A816BL31_9BILA</name>
<evidence type="ECO:0000259" key="1">
    <source>
        <dbReference type="Pfam" id="PF01738"/>
    </source>
</evidence>
<dbReference type="Gene3D" id="3.40.50.1820">
    <property type="entry name" value="alpha/beta hydrolase"/>
    <property type="match status" value="1"/>
</dbReference>
<dbReference type="PANTHER" id="PTHR17630:SF44">
    <property type="entry name" value="PROTEIN AIM2"/>
    <property type="match status" value="1"/>
</dbReference>
<dbReference type="EMBL" id="CAJNOV010017596">
    <property type="protein sequence ID" value="CAF1609677.1"/>
    <property type="molecule type" value="Genomic_DNA"/>
</dbReference>
<gene>
    <name evidence="3" type="ORF">CJN711_LOCUS36350</name>
    <name evidence="4" type="ORF">GIL414_LOCUS36158</name>
    <name evidence="2" type="ORF">KQP761_LOCUS8110</name>
</gene>
<sequence length="238" mass="26749">MDSSCCTDPGAQQMHQYEGHEEELAGINIYRTGHGKSAIVLFTDIFGYTFINSRKLADHFSIDTGATVFIPDYFHGDPINPNIPNYRDLLPDWRKQHPVIEACKIADKFISTIKEHYQSIQVIGFCYGGKVAVYLISHPEFSSAVKAAIVGHPSMLVKEEATQIKKPVLFLCAETDQLFSSDLQEYFEDELTKNGLGTFLKYPGTVHGFIVRPDGSSHVNQQTEKAVHDAIEYFKKNI</sequence>
<dbReference type="EMBL" id="CAJNOW010002999">
    <property type="protein sequence ID" value="CAF1368721.1"/>
    <property type="molecule type" value="Genomic_DNA"/>
</dbReference>
<dbReference type="GO" id="GO:0016787">
    <property type="term" value="F:hydrolase activity"/>
    <property type="evidence" value="ECO:0007669"/>
    <property type="project" value="InterPro"/>
</dbReference>